<protein>
    <recommendedName>
        <fullName evidence="3">Translation elongation factor-like protein</fullName>
    </recommendedName>
</protein>
<name>A0A0G0LB42_9BACT</name>
<dbReference type="AlphaFoldDB" id="A0A0G0LB42"/>
<dbReference type="SUPFAM" id="SSF50447">
    <property type="entry name" value="Translation proteins"/>
    <property type="match status" value="1"/>
</dbReference>
<dbReference type="InterPro" id="IPR009000">
    <property type="entry name" value="Transl_B-barrel_sf"/>
</dbReference>
<dbReference type="Gene3D" id="2.40.30.10">
    <property type="entry name" value="Translation factors"/>
    <property type="match status" value="1"/>
</dbReference>
<sequence length="95" mass="10351">MNEDQTQSQEGWKEVGAVSHFFDKIAVAALKLSGELKNGDKIKFERAGIEQVVSSMQISQQIVEQAKVGDEIGIKVEGVADGQKIHEGEKVLKAI</sequence>
<dbReference type="EMBL" id="LBVO01000031">
    <property type="protein sequence ID" value="KKQ89248.1"/>
    <property type="molecule type" value="Genomic_DNA"/>
</dbReference>
<organism evidence="1 2">
    <name type="scientific">Berkelbacteria bacterium GW2011_GWA2_38_9</name>
    <dbReference type="NCBI Taxonomy" id="1618334"/>
    <lineage>
        <taxon>Bacteria</taxon>
        <taxon>Candidatus Berkelbacteria</taxon>
    </lineage>
</organism>
<evidence type="ECO:0000313" key="2">
    <source>
        <dbReference type="Proteomes" id="UP000033934"/>
    </source>
</evidence>
<accession>A0A0G0LB42</accession>
<gene>
    <name evidence="1" type="ORF">UT11_C0031G0001</name>
</gene>
<reference evidence="1 2" key="1">
    <citation type="journal article" date="2015" name="Nature">
        <title>rRNA introns, odd ribosomes, and small enigmatic genomes across a large radiation of phyla.</title>
        <authorList>
            <person name="Brown C.T."/>
            <person name="Hug L.A."/>
            <person name="Thomas B.C."/>
            <person name="Sharon I."/>
            <person name="Castelle C.J."/>
            <person name="Singh A."/>
            <person name="Wilkins M.J."/>
            <person name="Williams K.H."/>
            <person name="Banfield J.F."/>
        </authorList>
    </citation>
    <scope>NUCLEOTIDE SEQUENCE [LARGE SCALE GENOMIC DNA]</scope>
</reference>
<evidence type="ECO:0008006" key="3">
    <source>
        <dbReference type="Google" id="ProtNLM"/>
    </source>
</evidence>
<proteinExistence type="predicted"/>
<dbReference type="Proteomes" id="UP000033934">
    <property type="component" value="Unassembled WGS sequence"/>
</dbReference>
<evidence type="ECO:0000313" key="1">
    <source>
        <dbReference type="EMBL" id="KKQ89248.1"/>
    </source>
</evidence>
<comment type="caution">
    <text evidence="1">The sequence shown here is derived from an EMBL/GenBank/DDBJ whole genome shotgun (WGS) entry which is preliminary data.</text>
</comment>